<keyword evidence="1" id="KW-1133">Transmembrane helix</keyword>
<sequence>MLLVGVVALVFDLVDLVVEGLTLVFELDLTVRVGLVELEFLIVLVEELENVLVLLVLLVALLEFNTLRVE</sequence>
<gene>
    <name evidence="2" type="ORF">GCM10022292_33930</name>
</gene>
<comment type="caution">
    <text evidence="2">The sequence shown here is derived from an EMBL/GenBank/DDBJ whole genome shotgun (WGS) entry which is preliminary data.</text>
</comment>
<feature type="transmembrane region" description="Helical" evidence="1">
    <location>
        <begin position="40"/>
        <end position="62"/>
    </location>
</feature>
<keyword evidence="3" id="KW-1185">Reference proteome</keyword>
<proteinExistence type="predicted"/>
<evidence type="ECO:0000256" key="1">
    <source>
        <dbReference type="SAM" id="Phobius"/>
    </source>
</evidence>
<name>A0ABP8D3L2_9FLAO</name>
<dbReference type="Proteomes" id="UP001501682">
    <property type="component" value="Unassembled WGS sequence"/>
</dbReference>
<reference evidence="3" key="1">
    <citation type="journal article" date="2019" name="Int. J. Syst. Evol. Microbiol.">
        <title>The Global Catalogue of Microorganisms (GCM) 10K type strain sequencing project: providing services to taxonomists for standard genome sequencing and annotation.</title>
        <authorList>
            <consortium name="The Broad Institute Genomics Platform"/>
            <consortium name="The Broad Institute Genome Sequencing Center for Infectious Disease"/>
            <person name="Wu L."/>
            <person name="Ma J."/>
        </authorList>
    </citation>
    <scope>NUCLEOTIDE SEQUENCE [LARGE SCALE GENOMIC DNA]</scope>
    <source>
        <strain evidence="3">JCM 17633</strain>
    </source>
</reference>
<evidence type="ECO:0000313" key="2">
    <source>
        <dbReference type="EMBL" id="GAA4246751.1"/>
    </source>
</evidence>
<dbReference type="EMBL" id="BAABCB010000050">
    <property type="protein sequence ID" value="GAA4246751.1"/>
    <property type="molecule type" value="Genomic_DNA"/>
</dbReference>
<evidence type="ECO:0000313" key="3">
    <source>
        <dbReference type="Proteomes" id="UP001501682"/>
    </source>
</evidence>
<protein>
    <submittedName>
        <fullName evidence="2">Uncharacterized protein</fullName>
    </submittedName>
</protein>
<keyword evidence="1" id="KW-0472">Membrane</keyword>
<organism evidence="2 3">
    <name type="scientific">Winogradskyella damuponensis</name>
    <dbReference type="NCBI Taxonomy" id="943939"/>
    <lineage>
        <taxon>Bacteria</taxon>
        <taxon>Pseudomonadati</taxon>
        <taxon>Bacteroidota</taxon>
        <taxon>Flavobacteriia</taxon>
        <taxon>Flavobacteriales</taxon>
        <taxon>Flavobacteriaceae</taxon>
        <taxon>Winogradskyella</taxon>
    </lineage>
</organism>
<keyword evidence="1" id="KW-0812">Transmembrane</keyword>
<accession>A0ABP8D3L2</accession>